<keyword evidence="6" id="KW-1185">Reference proteome</keyword>
<dbReference type="Pfam" id="PF00171">
    <property type="entry name" value="Aldedh"/>
    <property type="match status" value="1"/>
</dbReference>
<dbReference type="InterPro" id="IPR016161">
    <property type="entry name" value="Ald_DH/histidinol_DH"/>
</dbReference>
<evidence type="ECO:0000313" key="5">
    <source>
        <dbReference type="EMBL" id="MCS2609630.1"/>
    </source>
</evidence>
<evidence type="ECO:0000313" key="6">
    <source>
        <dbReference type="Proteomes" id="UP001165542"/>
    </source>
</evidence>
<comment type="caution">
    <text evidence="5">The sequence shown here is derived from an EMBL/GenBank/DDBJ whole genome shotgun (WGS) entry which is preliminary data.</text>
</comment>
<proteinExistence type="inferred from homology"/>
<dbReference type="Proteomes" id="UP001165542">
    <property type="component" value="Unassembled WGS sequence"/>
</dbReference>
<evidence type="ECO:0000256" key="1">
    <source>
        <dbReference type="ARBA" id="ARBA00009986"/>
    </source>
</evidence>
<dbReference type="EMBL" id="JAJISC010000004">
    <property type="protein sequence ID" value="MCS2609630.1"/>
    <property type="molecule type" value="Genomic_DNA"/>
</dbReference>
<dbReference type="InterPro" id="IPR016162">
    <property type="entry name" value="Ald_DH_N"/>
</dbReference>
<feature type="domain" description="Aldehyde dehydrogenase" evidence="4">
    <location>
        <begin position="3"/>
        <end position="455"/>
    </location>
</feature>
<dbReference type="InterPro" id="IPR047110">
    <property type="entry name" value="GABD/Sad-like"/>
</dbReference>
<dbReference type="CDD" id="cd07100">
    <property type="entry name" value="ALDH_SSADH1_GabD1"/>
    <property type="match status" value="1"/>
</dbReference>
<gene>
    <name evidence="5" type="ORF">LLY24_09915</name>
</gene>
<organism evidence="5 6">
    <name type="scientific">Halomonas dongshanensis</name>
    <dbReference type="NCBI Taxonomy" id="2890835"/>
    <lineage>
        <taxon>Bacteria</taxon>
        <taxon>Pseudomonadati</taxon>
        <taxon>Pseudomonadota</taxon>
        <taxon>Gammaproteobacteria</taxon>
        <taxon>Oceanospirillales</taxon>
        <taxon>Halomonadaceae</taxon>
        <taxon>Halomonas</taxon>
    </lineage>
</organism>
<protein>
    <submittedName>
        <fullName evidence="5">NAD-dependent succinate-semialdehyde dehydrogenase</fullName>
    </submittedName>
</protein>
<accession>A0ABT2EDK2</accession>
<dbReference type="Gene3D" id="3.40.309.10">
    <property type="entry name" value="Aldehyde Dehydrogenase, Chain A, domain 2"/>
    <property type="match status" value="1"/>
</dbReference>
<dbReference type="InterPro" id="IPR016163">
    <property type="entry name" value="Ald_DH_C"/>
</dbReference>
<dbReference type="RefSeq" id="WP_259036138.1">
    <property type="nucleotide sequence ID" value="NZ_JAJISC010000004.1"/>
</dbReference>
<keyword evidence="3" id="KW-0560">Oxidoreductase</keyword>
<dbReference type="PANTHER" id="PTHR43217">
    <property type="entry name" value="SUCCINATE SEMIALDEHYDE DEHYDROGENASE [NAD(P)+] SAD"/>
    <property type="match status" value="1"/>
</dbReference>
<dbReference type="PANTHER" id="PTHR43217:SF1">
    <property type="entry name" value="SUCCINATE SEMIALDEHYDE DEHYDROGENASE [NAD(P)+] SAD"/>
    <property type="match status" value="1"/>
</dbReference>
<evidence type="ECO:0000256" key="3">
    <source>
        <dbReference type="ARBA" id="ARBA00023002"/>
    </source>
</evidence>
<evidence type="ECO:0000256" key="2">
    <source>
        <dbReference type="ARBA" id="ARBA00022857"/>
    </source>
</evidence>
<evidence type="ECO:0000259" key="4">
    <source>
        <dbReference type="Pfam" id="PF00171"/>
    </source>
</evidence>
<dbReference type="InterPro" id="IPR015590">
    <property type="entry name" value="Aldehyde_DH_dom"/>
</dbReference>
<dbReference type="Gene3D" id="3.40.605.10">
    <property type="entry name" value="Aldehyde Dehydrogenase, Chain A, domain 1"/>
    <property type="match status" value="1"/>
</dbReference>
<dbReference type="InterPro" id="IPR044148">
    <property type="entry name" value="ALDH_GabD1-like"/>
</dbReference>
<sequence length="460" mass="49795">MSNSITTVNPATGATLKSYDLMDAGKAKEIIDASHRAFLDWRLKPLDERAKLIKALGKTLAEHKDEIVELMVDEMGKTPSSAADEVDLCTGICDYTAEHGPTKLADEQRKPGNGESGFITYSPMGVIYGIQPWNFPAYQVVRYAVANLMAGNTVLLKHAECVTGSGLLLEKLFRQAGLPENVFRVLVIDHDTSNEVIAHPHVRGVTLTGSDTAGRKVAAKAAEHLKKTVLELGSNDAYLVLDDADLEVAVDTCVTGRLYNAGQTCVAAKRFIVTEKNFEAFRSRFVEKMKTMQTGDPRAKDTDFGPMAREDLRDTLHEQVEESVKKGAKILCGGEKPSGKGAFYPVTVLDEVKPGQPAYDDELFGPVAALIRAKDDEDAMRIANDSRYGLGGGIISTDVKRASELASKHFDTGMVFINGFGVATPEMPFGGVKDSGYGREHGGFGMHEFVNAKSVIVVSS</sequence>
<dbReference type="InterPro" id="IPR016160">
    <property type="entry name" value="Ald_DH_CS_CYS"/>
</dbReference>
<reference evidence="5" key="1">
    <citation type="submission" date="2021-11" db="EMBL/GenBank/DDBJ databases">
        <title>Halomonas sp., isolated from a coastal aquaculture zone in Dongshan Bay.</title>
        <authorList>
            <person name="Lin W."/>
        </authorList>
    </citation>
    <scope>NUCLEOTIDE SEQUENCE</scope>
    <source>
        <strain evidence="5">Yzlin-01</strain>
    </source>
</reference>
<dbReference type="SUPFAM" id="SSF53720">
    <property type="entry name" value="ALDH-like"/>
    <property type="match status" value="1"/>
</dbReference>
<keyword evidence="2" id="KW-0521">NADP</keyword>
<comment type="similarity">
    <text evidence="1">Belongs to the aldehyde dehydrogenase family.</text>
</comment>
<dbReference type="PROSITE" id="PS00070">
    <property type="entry name" value="ALDEHYDE_DEHYDR_CYS"/>
    <property type="match status" value="1"/>
</dbReference>
<name>A0ABT2EDK2_9GAMM</name>